<dbReference type="eggNOG" id="COG1629">
    <property type="taxonomic scope" value="Bacteria"/>
</dbReference>
<accession>N8NWQ8</accession>
<dbReference type="InterPro" id="IPR036942">
    <property type="entry name" value="Beta-barrel_TonB_sf"/>
</dbReference>
<dbReference type="Proteomes" id="UP000013086">
    <property type="component" value="Unassembled WGS sequence"/>
</dbReference>
<comment type="caution">
    <text evidence="8">The sequence shown here is derived from an EMBL/GenBank/DDBJ whole genome shotgun (WGS) entry which is preliminary data.</text>
</comment>
<dbReference type="Gene3D" id="2.170.130.10">
    <property type="entry name" value="TonB-dependent receptor, plug domain"/>
    <property type="match status" value="1"/>
</dbReference>
<proteinExistence type="inferred from homology"/>
<evidence type="ECO:0000256" key="3">
    <source>
        <dbReference type="ARBA" id="ARBA00022452"/>
    </source>
</evidence>
<dbReference type="OrthoDB" id="9766643at2"/>
<dbReference type="InterPro" id="IPR037066">
    <property type="entry name" value="Plug_dom_sf"/>
</dbReference>
<dbReference type="SUPFAM" id="SSF56935">
    <property type="entry name" value="Porins"/>
    <property type="match status" value="1"/>
</dbReference>
<keyword evidence="3 7" id="KW-1134">Transmembrane beta strand</keyword>
<dbReference type="AlphaFoldDB" id="N8NWQ8"/>
<reference evidence="8 9" key="1">
    <citation type="submission" date="2013-02" db="EMBL/GenBank/DDBJ databases">
        <title>The Genome Sequence of Acinetobacter sp. ANC 3994.</title>
        <authorList>
            <consortium name="The Broad Institute Genome Sequencing Platform"/>
            <consortium name="The Broad Institute Genome Sequencing Center for Infectious Disease"/>
            <person name="Cerqueira G."/>
            <person name="Feldgarden M."/>
            <person name="Courvalin P."/>
            <person name="Perichon B."/>
            <person name="Grillot-Courvalin C."/>
            <person name="Clermont D."/>
            <person name="Rocha E."/>
            <person name="Yoon E.-J."/>
            <person name="Nemec A."/>
            <person name="Walker B."/>
            <person name="Young S.K."/>
            <person name="Zeng Q."/>
            <person name="Gargeya S."/>
            <person name="Fitzgerald M."/>
            <person name="Haas B."/>
            <person name="Abouelleil A."/>
            <person name="Alvarado L."/>
            <person name="Arachchi H.M."/>
            <person name="Berlin A.M."/>
            <person name="Chapman S.B."/>
            <person name="Dewar J."/>
            <person name="Goldberg J."/>
            <person name="Griggs A."/>
            <person name="Gujja S."/>
            <person name="Hansen M."/>
            <person name="Howarth C."/>
            <person name="Imamovic A."/>
            <person name="Larimer J."/>
            <person name="McCowan C."/>
            <person name="Murphy C."/>
            <person name="Neiman D."/>
            <person name="Pearson M."/>
            <person name="Priest M."/>
            <person name="Roberts A."/>
            <person name="Saif S."/>
            <person name="Shea T."/>
            <person name="Sisk P."/>
            <person name="Sykes S."/>
            <person name="Wortman J."/>
            <person name="Nusbaum C."/>
            <person name="Birren B."/>
        </authorList>
    </citation>
    <scope>NUCLEOTIDE SEQUENCE [LARGE SCALE GENOMIC DNA]</scope>
    <source>
        <strain evidence="8 9">ANC 3994</strain>
    </source>
</reference>
<keyword evidence="4 7" id="KW-0812">Transmembrane</keyword>
<evidence type="ECO:0000313" key="9">
    <source>
        <dbReference type="Proteomes" id="UP000013086"/>
    </source>
</evidence>
<evidence type="ECO:0000256" key="2">
    <source>
        <dbReference type="ARBA" id="ARBA00022448"/>
    </source>
</evidence>
<dbReference type="EMBL" id="APOH01000018">
    <property type="protein sequence ID" value="ENU18831.1"/>
    <property type="molecule type" value="Genomic_DNA"/>
</dbReference>
<dbReference type="HOGENOM" id="CLU_012991_0_0_6"/>
<dbReference type="GO" id="GO:0009279">
    <property type="term" value="C:cell outer membrane"/>
    <property type="evidence" value="ECO:0007669"/>
    <property type="project" value="UniProtKB-SubCell"/>
</dbReference>
<evidence type="ECO:0000256" key="5">
    <source>
        <dbReference type="ARBA" id="ARBA00023136"/>
    </source>
</evidence>
<dbReference type="InterPro" id="IPR039426">
    <property type="entry name" value="TonB-dep_rcpt-like"/>
</dbReference>
<keyword evidence="2 7" id="KW-0813">Transport</keyword>
<keyword evidence="5 7" id="KW-0472">Membrane</keyword>
<evidence type="ECO:0000256" key="4">
    <source>
        <dbReference type="ARBA" id="ARBA00022692"/>
    </source>
</evidence>
<evidence type="ECO:0000313" key="8">
    <source>
        <dbReference type="EMBL" id="ENU18831.1"/>
    </source>
</evidence>
<sequence>MHRSLLSISIVLVSSNVCHATEAQETKIYEETKKFILKKISLEAQQKIEPGVSLYNEDELKRLGSVNKTISEVLQLNPNVQFSQDSMSAAKLGEIKANDFSINGAMVYDNQIMLDNISLNNVINPVAGNNDFAMTGLSGSSVATTINTDLLCELAVFDSNVSAEYGEFLGGVVKAKTCAPKTTVGKVHGQIIYDYTSNDWTNSNHIDENEIEDFEKESGDLYQKNFTKHGISANLYSNLTDRIGMNLNLSKRQSDINVKSLLVNHDSAKHALENESAQLNIYGKLNEQHKLKVGLQFQNDQKSLNQYNVKNGHVDVSSQNKAMELELRSQLKYARMTQSFVFQKQDMFSDSASNEMIIWRNSKNKDWSTLTTATEGGYGDQAQGLNSVEYKIKSEFHPFQWFNAEHNVLIGAGYGHYDTDWQRLENVYNYFVPTNNDITNCLHQNGQSIDPNCDASYNNGQGQYHTTRVGLNAGSIEIRNDHAHFFIEDAIQFNDYINLRLGLRTDYDSLNSKTVFSPRSTFQYLPFSNQHLKFTTGWNRYYANKLFAYYLKDGINNLSYRETRKNIDNDWGSRVPYLSSNIQTSDLVTPYVDESMFAIDSLIGAFDAQLKYVHRNFKDQIRKTRVSISPIIDEYDNLGRMQADTYTFTLTNHQLISFKESQHSILFAFDHTDKNSNFTDYDDGIIPSNYQQYILYDNKIIDESTRPANNYNRPWTARLAWNIDFQKVPLKLSNQLRLKSGYDAMVSSTIPVNERPIGPDGNLVKTRYDLTPISSAFTWDMRASYNIHVAKDHYLIWGLTIKNLTNKINRYTLENSANLYTESGRQFIADISFKF</sequence>
<dbReference type="Gene3D" id="2.40.170.20">
    <property type="entry name" value="TonB-dependent receptor, beta-barrel domain"/>
    <property type="match status" value="1"/>
</dbReference>
<evidence type="ECO:0000256" key="7">
    <source>
        <dbReference type="PROSITE-ProRule" id="PRU01360"/>
    </source>
</evidence>
<dbReference type="PATRIC" id="fig|1217715.3.peg.2671"/>
<gene>
    <name evidence="8" type="ORF">F994_02732</name>
</gene>
<evidence type="ECO:0000256" key="1">
    <source>
        <dbReference type="ARBA" id="ARBA00004571"/>
    </source>
</evidence>
<comment type="similarity">
    <text evidence="7">Belongs to the TonB-dependent receptor family.</text>
</comment>
<protein>
    <submittedName>
        <fullName evidence="8">Uncharacterized protein</fullName>
    </submittedName>
</protein>
<dbReference type="PROSITE" id="PS52016">
    <property type="entry name" value="TONB_DEPENDENT_REC_3"/>
    <property type="match status" value="1"/>
</dbReference>
<organism evidence="8 9">
    <name type="scientific">Acinetobacter bohemicus ANC 3994</name>
    <dbReference type="NCBI Taxonomy" id="1217715"/>
    <lineage>
        <taxon>Bacteria</taxon>
        <taxon>Pseudomonadati</taxon>
        <taxon>Pseudomonadota</taxon>
        <taxon>Gammaproteobacteria</taxon>
        <taxon>Moraxellales</taxon>
        <taxon>Moraxellaceae</taxon>
        <taxon>Acinetobacter</taxon>
    </lineage>
</organism>
<comment type="subcellular location">
    <subcellularLocation>
        <location evidence="1 7">Cell outer membrane</location>
        <topology evidence="1 7">Multi-pass membrane protein</topology>
    </subcellularLocation>
</comment>
<keyword evidence="6 7" id="KW-0998">Cell outer membrane</keyword>
<name>N8NWQ8_9GAMM</name>
<evidence type="ECO:0000256" key="6">
    <source>
        <dbReference type="ARBA" id="ARBA00023237"/>
    </source>
</evidence>